<dbReference type="GO" id="GO:0005975">
    <property type="term" value="P:carbohydrate metabolic process"/>
    <property type="evidence" value="ECO:0007669"/>
    <property type="project" value="InterPro"/>
</dbReference>
<evidence type="ECO:0000313" key="3">
    <source>
        <dbReference type="Proteomes" id="UP000000310"/>
    </source>
</evidence>
<dbReference type="SUPFAM" id="SSF48208">
    <property type="entry name" value="Six-hairpin glycosidases"/>
    <property type="match status" value="1"/>
</dbReference>
<proteinExistence type="predicted"/>
<dbReference type="Pfam" id="PF14614">
    <property type="entry name" value="DUF4450"/>
    <property type="match status" value="1"/>
</dbReference>
<dbReference type="CDD" id="cd11747">
    <property type="entry name" value="GH94N_like_1"/>
    <property type="match status" value="1"/>
</dbReference>
<dbReference type="InterPro" id="IPR008928">
    <property type="entry name" value="6-hairpin_glycosidase_sf"/>
</dbReference>
<dbReference type="KEGG" id="psn:Pedsa_3725"/>
<dbReference type="Proteomes" id="UP000000310">
    <property type="component" value="Chromosome"/>
</dbReference>
<sequence length="1220" mass="136977">MKILKIKNREIPLLCLLTILFNLTVATAQTKSRNYDLERPLRYFPENDAFVIKNGTRKFNRALYGTNTGYRTEAGDLPEFALYMPGMGGNLRFALIKGTNSVWITELKNIKAIYRPGSMLYEITDESYLGTGKLNITILSSAEKDGFIVKTEFDKVTDKSLELAWVFGGASGKKFSRDGDIGADPESVFYLHQENCLDNEYTINKDGFMLKYGSGKVAPTPDKKKTLIGIFPKAAFKIIEADLAASPLNILKSEKKSAPAFSGRLKINSNQPYYFSIYQPDANQQNNTYVNLGKAFDDAEAARVKLVNRVKINTPDPFINTLGGTLAAAADGIWESPTYLHGAVAWRMRLNAWRGAYIADVLGWHDRAKLHFSSYANSQVLTPETGPVVSDTALNLARQKEVMGTSMFSSGYISRNPNANDRPHHYNMNLVFFDQIYTHFKWTRDIDFLKSLWPTLERNMKWEKRNYDADGDGLYDAYASIWASDALQYSGGGVTHTTAYNYRANVEMARLAKIIGKDPKPYEKEAEHILNAVRNTLWLKDKGWYAEYIDKLGNKMLHEQPGLWSIYHAIDAKVPDNFEAYQSLRYIDTQIPHIPIKAKGLEGKEYYTISTTNWHPYTWSVNNVALAELMHTSLAYWQGGRNEEAFKLWESALIESMYLGASPGNFQQLSFYDAMRGELYRDFADPIGMAGRALVEGLFGIQPDAFNNTLLIQPGLPESWDHASLDIPDAAVSFQRNGNADTYKIVSKFPFSMNVKLQLKAYRSGIKSISVNGKKSSWTLVDNSVGVPQIMIDCGNEAENSITIEWEGKAISRYEEYALSTSDELKLNATEGDFLEILDPQEILGNIKLSANKIQANFKNNAGSKTIFVKTKAGELIWYKPYHITLSPRIYLSYNKNQSADQISFDIVSSTNIPGAELMVNPGFQNGIKKTNLVYGKNAFSFGQESLIPGSNQIIVKSNNKILLDTTVINWNIKPSKIKGTKAVDLSGFYNDQIIRVFENKYLSPRPAVTTLQLPTQGIGNWCYPLIKPVLEDDGLRNKLAGNNGQLNFDEKLSFRIPFQPSDKNVVFTSQWDNFPTKISIPLTGSASHVYLLMGGTTNPMQSRIVNGTVSIEYTDGTKRVMELKNPENWWPIEQDYYIDNYAFAIDSPRPPRLYLKSGEFKLNNNSFSTIQGFSSYGVKGGAVTLLDMPADPNKKLKNISIETKANDVVIGLMGITLVY</sequence>
<dbReference type="AlphaFoldDB" id="F0S6C8"/>
<gene>
    <name evidence="2" type="ordered locus">Pedsa_3725</name>
</gene>
<dbReference type="Gene3D" id="1.50.10.10">
    <property type="match status" value="1"/>
</dbReference>
<dbReference type="STRING" id="762903.Pedsa_3725"/>
<dbReference type="InterPro" id="IPR028028">
    <property type="entry name" value="DUF4450"/>
</dbReference>
<evidence type="ECO:0000256" key="1">
    <source>
        <dbReference type="SAM" id="SignalP"/>
    </source>
</evidence>
<reference evidence="2 3" key="1">
    <citation type="journal article" date="2011" name="Stand. Genomic Sci.">
        <title>Complete genome sequence of the gliding, heparinolytic Pedobacter saltans type strain (113).</title>
        <authorList>
            <person name="Liolios K."/>
            <person name="Sikorski J."/>
            <person name="Lu M."/>
            <person name="Nolan M."/>
            <person name="Lapidus A."/>
            <person name="Lucas S."/>
            <person name="Hammon N."/>
            <person name="Deshpande S."/>
            <person name="Cheng J.F."/>
            <person name="Tapia R."/>
            <person name="Han C."/>
            <person name="Goodwin L."/>
            <person name="Pitluck S."/>
            <person name="Huntemann M."/>
            <person name="Ivanova N."/>
            <person name="Pagani I."/>
            <person name="Mavromatis K."/>
            <person name="Ovchinikova G."/>
            <person name="Pati A."/>
            <person name="Chen A."/>
            <person name="Palaniappan K."/>
            <person name="Land M."/>
            <person name="Hauser L."/>
            <person name="Brambilla E.M."/>
            <person name="Kotsyurbenko O."/>
            <person name="Rohde M."/>
            <person name="Tindall B.J."/>
            <person name="Abt B."/>
            <person name="Goker M."/>
            <person name="Detter J.C."/>
            <person name="Woyke T."/>
            <person name="Bristow J."/>
            <person name="Eisen J.A."/>
            <person name="Markowitz V."/>
            <person name="Hugenholtz P."/>
            <person name="Klenk H.P."/>
            <person name="Kyrpides N.C."/>
        </authorList>
    </citation>
    <scope>NUCLEOTIDE SEQUENCE [LARGE SCALE GENOMIC DNA]</scope>
    <source>
        <strain evidence="3">ATCC 51119 / DSM 12145 / JCM 21818 / LMG 10337 / NBRC 100064 / NCIMB 13643</strain>
    </source>
</reference>
<protein>
    <recommendedName>
        <fullName evidence="4">Alpha-L-rhamnosidase six-hairpin glycosidase domain-containing protein</fullName>
    </recommendedName>
</protein>
<dbReference type="OrthoDB" id="49490at2"/>
<feature type="chain" id="PRO_5003260137" description="Alpha-L-rhamnosidase six-hairpin glycosidase domain-containing protein" evidence="1">
    <location>
        <begin position="29"/>
        <end position="1220"/>
    </location>
</feature>
<keyword evidence="1" id="KW-0732">Signal</keyword>
<reference evidence="3" key="2">
    <citation type="submission" date="2011-02" db="EMBL/GenBank/DDBJ databases">
        <title>The complete genome of Pedobacter saltans DSM 12145.</title>
        <authorList>
            <consortium name="US DOE Joint Genome Institute (JGI-PGF)"/>
            <person name="Lucas S."/>
            <person name="Copeland A."/>
            <person name="Lapidus A."/>
            <person name="Bruce D."/>
            <person name="Goodwin L."/>
            <person name="Pitluck S."/>
            <person name="Kyrpides N."/>
            <person name="Mavromatis K."/>
            <person name="Pagani I."/>
            <person name="Ivanova N."/>
            <person name="Ovchinnikova G."/>
            <person name="Lu M."/>
            <person name="Detter J.C."/>
            <person name="Han C."/>
            <person name="Land M."/>
            <person name="Hauser L."/>
            <person name="Markowitz V."/>
            <person name="Cheng J.-F."/>
            <person name="Hugenholtz P."/>
            <person name="Woyke T."/>
            <person name="Wu D."/>
            <person name="Tindall B."/>
            <person name="Pomrenke H.G."/>
            <person name="Brambilla E."/>
            <person name="Klenk H.-P."/>
            <person name="Eisen J.A."/>
        </authorList>
    </citation>
    <scope>NUCLEOTIDE SEQUENCE [LARGE SCALE GENOMIC DNA]</scope>
    <source>
        <strain evidence="3">ATCC 51119 / DSM 12145 / JCM 21818 / LMG 10337 / NBRC 100064 / NCIMB 13643</strain>
    </source>
</reference>
<dbReference type="RefSeq" id="WP_013634735.1">
    <property type="nucleotide sequence ID" value="NC_015177.1"/>
</dbReference>
<evidence type="ECO:0008006" key="4">
    <source>
        <dbReference type="Google" id="ProtNLM"/>
    </source>
</evidence>
<dbReference type="InterPro" id="IPR012341">
    <property type="entry name" value="6hp_glycosidase-like_sf"/>
</dbReference>
<accession>F0S6C8</accession>
<feature type="signal peptide" evidence="1">
    <location>
        <begin position="1"/>
        <end position="28"/>
    </location>
</feature>
<dbReference type="EMBL" id="CP002545">
    <property type="protein sequence ID" value="ADY54254.1"/>
    <property type="molecule type" value="Genomic_DNA"/>
</dbReference>
<dbReference type="eggNOG" id="COG3408">
    <property type="taxonomic scope" value="Bacteria"/>
</dbReference>
<keyword evidence="3" id="KW-1185">Reference proteome</keyword>
<organism evidence="2 3">
    <name type="scientific">Pseudopedobacter saltans (strain ATCC 51119 / DSM 12145 / JCM 21818 / CCUG 39354 / LMG 10337 / NBRC 100064 / NCIMB 13643)</name>
    <name type="common">Pedobacter saltans</name>
    <dbReference type="NCBI Taxonomy" id="762903"/>
    <lineage>
        <taxon>Bacteria</taxon>
        <taxon>Pseudomonadati</taxon>
        <taxon>Bacteroidota</taxon>
        <taxon>Sphingobacteriia</taxon>
        <taxon>Sphingobacteriales</taxon>
        <taxon>Sphingobacteriaceae</taxon>
        <taxon>Pseudopedobacter</taxon>
    </lineage>
</organism>
<evidence type="ECO:0000313" key="2">
    <source>
        <dbReference type="EMBL" id="ADY54254.1"/>
    </source>
</evidence>
<name>F0S6C8_PSESL</name>
<dbReference type="HOGENOM" id="CLU_285085_0_0_10"/>